<dbReference type="InParanoid" id="C1F597"/>
<feature type="chain" id="PRO_5002907158" description="Lipoprotein" evidence="1">
    <location>
        <begin position="36"/>
        <end position="946"/>
    </location>
</feature>
<evidence type="ECO:0000313" key="2">
    <source>
        <dbReference type="EMBL" id="ACO34154.1"/>
    </source>
</evidence>
<keyword evidence="3" id="KW-1185">Reference proteome</keyword>
<dbReference type="InterPro" id="IPR043750">
    <property type="entry name" value="DUF5695"/>
</dbReference>
<gene>
    <name evidence="2" type="ordered locus">ACP_1268</name>
</gene>
<dbReference type="eggNOG" id="ENOG502Z7QN">
    <property type="taxonomic scope" value="Bacteria"/>
</dbReference>
<name>C1F597_ACIC5</name>
<feature type="signal peptide" evidence="1">
    <location>
        <begin position="1"/>
        <end position="35"/>
    </location>
</feature>
<accession>C1F597</accession>
<dbReference type="EMBL" id="CP001472">
    <property type="protein sequence ID" value="ACO34154.1"/>
    <property type="molecule type" value="Genomic_DNA"/>
</dbReference>
<sequence>MRHFLSRQDISPAARSAFRMFTAACCLAVASSALAQSQAAPPAKPGPMLRQGIEHLETPGFRLDLTRSSQTVAALDPEGAHGFDFTPGDRLAERSTDGYYHLGDIDLRLRTDAAGPWQDYSSALHRQPVKPLPVQGDELASADLTATFPAGMPLRIVRTWRIDGENLALHFTLTNTSAKPVTIGALGIPLIFNNILAGRTLAQASVQCSFDDPYIGEDAGYVQVTRLNGHGPALVVVPEGHTPLEAWRPILNHHGPNGEPLIFNDPTPRGITFEGFYEWMVYSRAYQQGAWKGANPWNPGTSVTLKPGESRSFGLKFLLSPSIPQVQQTLVDHFRPVAAGFPGYVLPQDIHAQLFLHYHEPVRSITVEPAGAITITAGKSTSTGWLRYNLQGRKWGRARVAVTYDDGTVQSIGYFVIKPEQQAVADMGHFLTTKQWFVDPSDPFHRSPSVITYDGQANRQVTQEGRVWIAGLSDEAGAGSWLAAAMKEFGQPDKQEIAKYEQFVDHVLWGSIQYSSGPLKYGVRKSVFYYQPSQFPAGFYSDQYNWKTWTSWNRKQSEAVDRSFNYPHVAAAYWVMYRLARDHQGLVTAHDWQWYLGHAYQTTMAMMKFAPYYTQFGQMEGDIFLRILNDLQREGWTQQAGTLKDAMYQRALVWDHKAYPFGSEMPWDSTGQEEVYAWTHYFGFEDKAQVTLDAILGYDPSIPSWGYNGSARRYWDFLFAGKIPRIERQLHHYGSGINAIPLLAAYREHPQDLYLLRVGYGGTMGPLTNIDQRGFASEAFHSFPSTMKFDAYSGDYGPNFFGFALDTATYVTHSSTFGWLSFGGNLTQHAQQISVKPLDAFRRRVYLAPFGLWLTLDAGKFQQIRFDPQSQTVQIELSPASAYTKQALLRVEQPASIAGVGRFHPDTHFELIRGAYAVPLHAGLTQITLQAMPAQKHSQPASISHP</sequence>
<dbReference type="KEGG" id="aca:ACP_1268"/>
<evidence type="ECO:0000313" key="3">
    <source>
        <dbReference type="Proteomes" id="UP000002207"/>
    </source>
</evidence>
<evidence type="ECO:0008006" key="4">
    <source>
        <dbReference type="Google" id="ProtNLM"/>
    </source>
</evidence>
<dbReference type="HOGENOM" id="CLU_015362_0_0_0"/>
<organism evidence="2 3">
    <name type="scientific">Acidobacterium capsulatum (strain ATCC 51196 / DSM 11244 / BCRC 80197 / JCM 7670 / NBRC 15755 / NCIMB 13165 / 161)</name>
    <dbReference type="NCBI Taxonomy" id="240015"/>
    <lineage>
        <taxon>Bacteria</taxon>
        <taxon>Pseudomonadati</taxon>
        <taxon>Acidobacteriota</taxon>
        <taxon>Terriglobia</taxon>
        <taxon>Terriglobales</taxon>
        <taxon>Acidobacteriaceae</taxon>
        <taxon>Acidobacterium</taxon>
    </lineage>
</organism>
<evidence type="ECO:0000256" key="1">
    <source>
        <dbReference type="SAM" id="SignalP"/>
    </source>
</evidence>
<dbReference type="Proteomes" id="UP000002207">
    <property type="component" value="Chromosome"/>
</dbReference>
<dbReference type="Pfam" id="PF18951">
    <property type="entry name" value="DUF5695"/>
    <property type="match status" value="1"/>
</dbReference>
<reference evidence="2 3" key="1">
    <citation type="journal article" date="2009" name="Appl. Environ. Microbiol.">
        <title>Three genomes from the phylum Acidobacteria provide insight into the lifestyles of these microorganisms in soils.</title>
        <authorList>
            <person name="Ward N.L."/>
            <person name="Challacombe J.F."/>
            <person name="Janssen P.H."/>
            <person name="Henrissat B."/>
            <person name="Coutinho P.M."/>
            <person name="Wu M."/>
            <person name="Xie G."/>
            <person name="Haft D.H."/>
            <person name="Sait M."/>
            <person name="Badger J."/>
            <person name="Barabote R.D."/>
            <person name="Bradley B."/>
            <person name="Brettin T.S."/>
            <person name="Brinkac L.M."/>
            <person name="Bruce D."/>
            <person name="Creasy T."/>
            <person name="Daugherty S.C."/>
            <person name="Davidsen T.M."/>
            <person name="DeBoy R.T."/>
            <person name="Detter J.C."/>
            <person name="Dodson R.J."/>
            <person name="Durkin A.S."/>
            <person name="Ganapathy A."/>
            <person name="Gwinn-Giglio M."/>
            <person name="Han C.S."/>
            <person name="Khouri H."/>
            <person name="Kiss H."/>
            <person name="Kothari S.P."/>
            <person name="Madupu R."/>
            <person name="Nelson K.E."/>
            <person name="Nelson W.C."/>
            <person name="Paulsen I."/>
            <person name="Penn K."/>
            <person name="Ren Q."/>
            <person name="Rosovitz M.J."/>
            <person name="Selengut J.D."/>
            <person name="Shrivastava S."/>
            <person name="Sullivan S.A."/>
            <person name="Tapia R."/>
            <person name="Thompson L.S."/>
            <person name="Watkins K.L."/>
            <person name="Yang Q."/>
            <person name="Yu C."/>
            <person name="Zafar N."/>
            <person name="Zhou L."/>
            <person name="Kuske C.R."/>
        </authorList>
    </citation>
    <scope>NUCLEOTIDE SEQUENCE [LARGE SCALE GENOMIC DNA]</scope>
    <source>
        <strain evidence="3">ATCC 51196 / DSM 11244 / BCRC 80197 / JCM 7670 / NBRC 15755 / NCIMB 13165 / 161</strain>
    </source>
</reference>
<protein>
    <recommendedName>
        <fullName evidence="4">Lipoprotein</fullName>
    </recommendedName>
</protein>
<keyword evidence="1" id="KW-0732">Signal</keyword>
<proteinExistence type="predicted"/>
<dbReference type="AlphaFoldDB" id="C1F597"/>
<dbReference type="STRING" id="240015.ACP_1268"/>